<dbReference type="InterPro" id="IPR009836">
    <property type="entry name" value="GRDP-like"/>
</dbReference>
<keyword evidence="2" id="KW-1185">Reference proteome</keyword>
<dbReference type="EMBL" id="JARQWQ010000012">
    <property type="protein sequence ID" value="KAK2568507.1"/>
    <property type="molecule type" value="Genomic_DNA"/>
</dbReference>
<dbReference type="PANTHER" id="PTHR34365">
    <property type="entry name" value="ENOLASE (DUF1399)"/>
    <property type="match status" value="1"/>
</dbReference>
<accession>A0AAD9QVW1</accession>
<evidence type="ECO:0000313" key="1">
    <source>
        <dbReference type="EMBL" id="KAK2568507.1"/>
    </source>
</evidence>
<dbReference type="Proteomes" id="UP001249851">
    <property type="component" value="Unassembled WGS sequence"/>
</dbReference>
<name>A0AAD9QVW1_ACRCE</name>
<proteinExistence type="predicted"/>
<sequence>MTFRQKTRLNLIQEAKNEIEFRALIDDYPALYGGPILKNAIRRYEVFWLPLAAKQGPDSTLLAAPLDIAWVWHLHLLAPHDYEQDCLRLVSRVVDHKPMNGQQRRQGLQNARGLWEDAYPAERFEVDLNRTVEMTMPFHSKLSLDLEEVSYYQSKFSYQVSLPHFTDVKFLTRAIERYEHHLQLKSQHPQVPLVSCVDVDLIWFAHMQHPFNYKKTTTEMFGGMPSNENHGAILSLENIEENLEKGTRALWSAAGFQFDPPGTQYRGELPHHRPAKFEGIYSSMGRLQYTMKILQVEVVNADATKNFYVRIYNPDGNVILERGMKGGTRVDLISECVLDNEKRHTITVTLHQKIQYGERVIGSSQTSLLSYIEACPYGEATTGLPWVIDVPFMAARSVVRLAAHLNPPVIEGYRFKVQPDLYFGKVDHPSLVLSFPQSMLSPVDFAKTFLPCESATHTLLDCRGREAFKCRVVHSTTATLSAVEVINMEGIVVASAHLIKANTLPDKGSVEGHKRCVYLSQTDGERSMLIRSRKDWGVCIGKWQRGKMFSRSAGQVEISFFKLTGERRWCEVRKFKGGLYLITLESDVFVYVDLKRGLFVISPSAQDIPEIIALAFSVSIIYLLCKPYTPTPANESSPSFHKKAKSDQVTPMLLAAGYKSATVPSNVYLQRNSLGHSDTTSFDGASCYDLDSESGAEWIRELSQKRQETLLWYLLGGAKIKS</sequence>
<dbReference type="PANTHER" id="PTHR34365:SF7">
    <property type="entry name" value="GLYCINE-RICH DOMAIN-CONTAINING PROTEIN 1"/>
    <property type="match status" value="1"/>
</dbReference>
<organism evidence="1 2">
    <name type="scientific">Acropora cervicornis</name>
    <name type="common">Staghorn coral</name>
    <dbReference type="NCBI Taxonomy" id="6130"/>
    <lineage>
        <taxon>Eukaryota</taxon>
        <taxon>Metazoa</taxon>
        <taxon>Cnidaria</taxon>
        <taxon>Anthozoa</taxon>
        <taxon>Hexacorallia</taxon>
        <taxon>Scleractinia</taxon>
        <taxon>Astrocoeniina</taxon>
        <taxon>Acroporidae</taxon>
        <taxon>Acropora</taxon>
    </lineage>
</organism>
<gene>
    <name evidence="1" type="ORF">P5673_007568</name>
</gene>
<protein>
    <submittedName>
        <fullName evidence="1">Glycine-rich domain-containing protein 2</fullName>
    </submittedName>
</protein>
<reference evidence="1" key="2">
    <citation type="journal article" date="2023" name="Science">
        <title>Genomic signatures of disease resistance in endangered staghorn corals.</title>
        <authorList>
            <person name="Vollmer S.V."/>
            <person name="Selwyn J.D."/>
            <person name="Despard B.A."/>
            <person name="Roesel C.L."/>
        </authorList>
    </citation>
    <scope>NUCLEOTIDE SEQUENCE</scope>
    <source>
        <strain evidence="1">K2</strain>
    </source>
</reference>
<reference evidence="1" key="1">
    <citation type="journal article" date="2023" name="G3 (Bethesda)">
        <title>Whole genome assembly and annotation of the endangered Caribbean coral Acropora cervicornis.</title>
        <authorList>
            <person name="Selwyn J.D."/>
            <person name="Vollmer S.V."/>
        </authorList>
    </citation>
    <scope>NUCLEOTIDE SEQUENCE</scope>
    <source>
        <strain evidence="1">K2</strain>
    </source>
</reference>
<dbReference type="AlphaFoldDB" id="A0AAD9QVW1"/>
<dbReference type="Pfam" id="PF07173">
    <property type="entry name" value="GRDP-like"/>
    <property type="match status" value="1"/>
</dbReference>
<evidence type="ECO:0000313" key="2">
    <source>
        <dbReference type="Proteomes" id="UP001249851"/>
    </source>
</evidence>
<comment type="caution">
    <text evidence="1">The sequence shown here is derived from an EMBL/GenBank/DDBJ whole genome shotgun (WGS) entry which is preliminary data.</text>
</comment>